<comment type="caution">
    <text evidence="3">The sequence shown here is derived from an EMBL/GenBank/DDBJ whole genome shotgun (WGS) entry which is preliminary data.</text>
</comment>
<proteinExistence type="predicted"/>
<feature type="region of interest" description="Disordered" evidence="1">
    <location>
        <begin position="172"/>
        <end position="200"/>
    </location>
</feature>
<organism evidence="3 4">
    <name type="scientific">Gulo gulo</name>
    <name type="common">Wolverine</name>
    <name type="synonym">Gluton</name>
    <dbReference type="NCBI Taxonomy" id="48420"/>
    <lineage>
        <taxon>Eukaryota</taxon>
        <taxon>Metazoa</taxon>
        <taxon>Chordata</taxon>
        <taxon>Craniata</taxon>
        <taxon>Vertebrata</taxon>
        <taxon>Euteleostomi</taxon>
        <taxon>Mammalia</taxon>
        <taxon>Eutheria</taxon>
        <taxon>Laurasiatheria</taxon>
        <taxon>Carnivora</taxon>
        <taxon>Caniformia</taxon>
        <taxon>Musteloidea</taxon>
        <taxon>Mustelidae</taxon>
        <taxon>Guloninae</taxon>
        <taxon>Gulo</taxon>
    </lineage>
</organism>
<accession>A0A9X9LI68</accession>
<evidence type="ECO:0000313" key="4">
    <source>
        <dbReference type="Proteomes" id="UP000269945"/>
    </source>
</evidence>
<feature type="domain" description="Tubulin epsilon and delta complex protein 1" evidence="2">
    <location>
        <begin position="122"/>
        <end position="153"/>
    </location>
</feature>
<gene>
    <name evidence="3" type="ORF">BN2614_LOCUS1</name>
</gene>
<dbReference type="EMBL" id="CYRY02004262">
    <property type="protein sequence ID" value="VCW68781.1"/>
    <property type="molecule type" value="Genomic_DNA"/>
</dbReference>
<dbReference type="PANTHER" id="PTHR35076">
    <property type="entry name" value="TUBULIN EPSILON AND DELTA COMPLEX PROTEIN 1"/>
    <property type="match status" value="1"/>
</dbReference>
<dbReference type="Pfam" id="PF14970">
    <property type="entry name" value="TEDC1"/>
    <property type="match status" value="2"/>
</dbReference>
<dbReference type="InterPro" id="IPR043535">
    <property type="entry name" value="TEDC1"/>
</dbReference>
<evidence type="ECO:0000259" key="2">
    <source>
        <dbReference type="Pfam" id="PF14970"/>
    </source>
</evidence>
<sequence length="200" mass="21794">MGKLRFRWRDLITSQQEQCALLSKIHSYTRGCHSDHSLGHLSVAETELLRDPEGGRQVSGGGAGRNLGQCTQRACALGTGPRSFWSDLRLLREEGFPSRKPGSLPTLGLPPLPTSGVQPPVSELLQRLESENTRLEAALEWRRQELVFWQWMVCPAPLPSLSLDHGSPGWGGQLCSSQTGGDGRPHTYPAPQLVSGPGLP</sequence>
<feature type="domain" description="Tubulin epsilon and delta complex protein 1" evidence="2">
    <location>
        <begin position="1"/>
        <end position="57"/>
    </location>
</feature>
<reference evidence="3 4" key="1">
    <citation type="submission" date="2018-10" db="EMBL/GenBank/DDBJ databases">
        <authorList>
            <person name="Ekblom R."/>
            <person name="Jareborg N."/>
        </authorList>
    </citation>
    <scope>NUCLEOTIDE SEQUENCE [LARGE SCALE GENOMIC DNA]</scope>
    <source>
        <tissue evidence="3">Muscle</tissue>
    </source>
</reference>
<dbReference type="InterPro" id="IPR027996">
    <property type="entry name" value="TEDC1_dom"/>
</dbReference>
<evidence type="ECO:0000256" key="1">
    <source>
        <dbReference type="SAM" id="MobiDB-lite"/>
    </source>
</evidence>
<dbReference type="PANTHER" id="PTHR35076:SF1">
    <property type="entry name" value="TUBULIN EPSILON AND DELTA COMPLEX PROTEIN 1"/>
    <property type="match status" value="1"/>
</dbReference>
<dbReference type="Proteomes" id="UP000269945">
    <property type="component" value="Unassembled WGS sequence"/>
</dbReference>
<protein>
    <recommendedName>
        <fullName evidence="2">Tubulin epsilon and delta complex protein 1 domain-containing protein</fullName>
    </recommendedName>
</protein>
<dbReference type="AlphaFoldDB" id="A0A9X9LI68"/>
<name>A0A9X9LI68_GULGU</name>
<keyword evidence="4" id="KW-1185">Reference proteome</keyword>
<evidence type="ECO:0000313" key="3">
    <source>
        <dbReference type="EMBL" id="VCW68781.1"/>
    </source>
</evidence>